<dbReference type="Proteomes" id="UP001054846">
    <property type="component" value="Chromosome"/>
</dbReference>
<keyword evidence="1" id="KW-0812">Transmembrane</keyword>
<dbReference type="InterPro" id="IPR013417">
    <property type="entry name" value="CHP02588"/>
</dbReference>
<keyword evidence="1" id="KW-1133">Transmembrane helix</keyword>
<protein>
    <submittedName>
        <fullName evidence="2">TIGR02588 family protein</fullName>
    </submittedName>
</protein>
<keyword evidence="3" id="KW-1185">Reference proteome</keyword>
<accession>A0ABY3PHF5</accession>
<proteinExistence type="predicted"/>
<dbReference type="EMBL" id="CP063845">
    <property type="protein sequence ID" value="UFP93053.1"/>
    <property type="molecule type" value="Genomic_DNA"/>
</dbReference>
<dbReference type="NCBIfam" id="TIGR02588">
    <property type="entry name" value="TIGR02588 family protein"/>
    <property type="match status" value="1"/>
</dbReference>
<dbReference type="RefSeq" id="WP_230840059.1">
    <property type="nucleotide sequence ID" value="NZ_CP063845.1"/>
</dbReference>
<gene>
    <name evidence="2" type="ORF">ISF26_14685</name>
</gene>
<name>A0ABY3PHF5_9CYAN</name>
<evidence type="ECO:0000313" key="2">
    <source>
        <dbReference type="EMBL" id="UFP93053.1"/>
    </source>
</evidence>
<evidence type="ECO:0000313" key="3">
    <source>
        <dbReference type="Proteomes" id="UP001054846"/>
    </source>
</evidence>
<feature type="transmembrane region" description="Helical" evidence="1">
    <location>
        <begin position="12"/>
        <end position="33"/>
    </location>
</feature>
<organism evidence="2 3">
    <name type="scientific">Gloeobacter morelensis MG652769</name>
    <dbReference type="NCBI Taxonomy" id="2781736"/>
    <lineage>
        <taxon>Bacteria</taxon>
        <taxon>Bacillati</taxon>
        <taxon>Cyanobacteriota</taxon>
        <taxon>Cyanophyceae</taxon>
        <taxon>Gloeobacterales</taxon>
        <taxon>Gloeobacteraceae</taxon>
        <taxon>Gloeobacter</taxon>
        <taxon>Gloeobacter morelensis</taxon>
    </lineage>
</organism>
<evidence type="ECO:0000256" key="1">
    <source>
        <dbReference type="SAM" id="Phobius"/>
    </source>
</evidence>
<keyword evidence="1" id="KW-0472">Membrane</keyword>
<reference evidence="2 3" key="1">
    <citation type="journal article" date="2021" name="Genome Biol. Evol.">
        <title>Complete Genome Sequencing of a Novel Gloeobacter Species from a Waterfall Cave in Mexico.</title>
        <authorList>
            <person name="Saw J.H."/>
            <person name="Cardona T."/>
            <person name="Montejano G."/>
        </authorList>
    </citation>
    <scope>NUCLEOTIDE SEQUENCE [LARGE SCALE GENOMIC DNA]</scope>
    <source>
        <strain evidence="2">MG652769</strain>
    </source>
</reference>
<sequence>MNAPKRTLAEQVSFGLCVAILAGLVGLVLYDWVASDGKAAVLAVAPAGAVRSAGGQFYVPFAVENRGGQTAEAVRVEAELRSAQGSREFAEQEIDFLAGGEKETGVFVFERDPRQGQLRLRVSGYKVP</sequence>